<dbReference type="Proteomes" id="UP001153328">
    <property type="component" value="Unassembled WGS sequence"/>
</dbReference>
<accession>A0A9W4MEX6</accession>
<organism evidence="2 3">
    <name type="scientific">Actinacidiphila bryophytorum</name>
    <dbReference type="NCBI Taxonomy" id="1436133"/>
    <lineage>
        <taxon>Bacteria</taxon>
        <taxon>Bacillati</taxon>
        <taxon>Actinomycetota</taxon>
        <taxon>Actinomycetes</taxon>
        <taxon>Kitasatosporales</taxon>
        <taxon>Streptomycetaceae</taxon>
        <taxon>Actinacidiphila</taxon>
    </lineage>
</organism>
<name>A0A9W4MEX6_9ACTN</name>
<keyword evidence="3" id="KW-1185">Reference proteome</keyword>
<evidence type="ECO:0000313" key="2">
    <source>
        <dbReference type="EMBL" id="CAG7654011.1"/>
    </source>
</evidence>
<dbReference type="EMBL" id="CAJVAX010000020">
    <property type="protein sequence ID" value="CAG7654011.1"/>
    <property type="molecule type" value="Genomic_DNA"/>
</dbReference>
<evidence type="ECO:0000313" key="3">
    <source>
        <dbReference type="Proteomes" id="UP001153328"/>
    </source>
</evidence>
<comment type="caution">
    <text evidence="2">The sequence shown here is derived from an EMBL/GenBank/DDBJ whole genome shotgun (WGS) entry which is preliminary data.</text>
</comment>
<sequence length="134" mass="14899">MLWKSRLPRDAWHARSLRCRSRPSRPTTRTTLRLAIARTRRRGARPVGGRPYFQNTAWRPLPPARLSPGGELPAGGCHVPWRCFLSVRWGLGAQFPAPLKTLTLREGGTPQGCGELRDQPPPTARCKLTASGRA</sequence>
<feature type="region of interest" description="Disordered" evidence="1">
    <location>
        <begin position="110"/>
        <end position="134"/>
    </location>
</feature>
<dbReference type="AlphaFoldDB" id="A0A9W4MEX6"/>
<proteinExistence type="predicted"/>
<gene>
    <name evidence="2" type="ORF">SBRY_60334</name>
</gene>
<reference evidence="2" key="1">
    <citation type="submission" date="2021-06" db="EMBL/GenBank/DDBJ databases">
        <authorList>
            <person name="Arsene-Ploetze F."/>
        </authorList>
    </citation>
    <scope>NUCLEOTIDE SEQUENCE</scope>
    <source>
        <strain evidence="2">SBRY1</strain>
    </source>
</reference>
<evidence type="ECO:0000256" key="1">
    <source>
        <dbReference type="SAM" id="MobiDB-lite"/>
    </source>
</evidence>
<protein>
    <submittedName>
        <fullName evidence="2">Uncharacterized protein</fullName>
    </submittedName>
</protein>